<reference evidence="2" key="1">
    <citation type="submission" date="2019-04" db="EMBL/GenBank/DDBJ databases">
        <authorList>
            <consortium name="Science for Life Laboratories"/>
        </authorList>
    </citation>
    <scope>NUCLEOTIDE SEQUENCE</scope>
    <source>
        <strain evidence="2">MBLW1</strain>
    </source>
</reference>
<dbReference type="RefSeq" id="WP_162655814.1">
    <property type="nucleotide sequence ID" value="NZ_LR593887.1"/>
</dbReference>
<keyword evidence="1" id="KW-0812">Transmembrane</keyword>
<protein>
    <submittedName>
        <fullName evidence="2">Uncharacterized protein</fullName>
    </submittedName>
</protein>
<dbReference type="EMBL" id="LR586016">
    <property type="protein sequence ID" value="VIP00610.1"/>
    <property type="molecule type" value="Genomic_DNA"/>
</dbReference>
<proteinExistence type="predicted"/>
<evidence type="ECO:0000313" key="3">
    <source>
        <dbReference type="Proteomes" id="UP000464378"/>
    </source>
</evidence>
<organism evidence="2">
    <name type="scientific">Tuwongella immobilis</name>
    <dbReference type="NCBI Taxonomy" id="692036"/>
    <lineage>
        <taxon>Bacteria</taxon>
        <taxon>Pseudomonadati</taxon>
        <taxon>Planctomycetota</taxon>
        <taxon>Planctomycetia</taxon>
        <taxon>Gemmatales</taxon>
        <taxon>Gemmataceae</taxon>
        <taxon>Tuwongella</taxon>
    </lineage>
</organism>
<dbReference type="InParanoid" id="A0A6C2YGG3"/>
<sequence>MVEKSKRSDWCGLLWVIVPWGVMIGIFLLSVRTILFDTDPATVERVTNALSQLGTFGDMFGVVTCLFTGLAVYYANRAYVAQRLEMDRTAKSFALQTKLNAFQSMVGFYRERFKDADKPDDRVELGRSLGFQDLVIAVTNQLCSEDLLRQSLNIQDSWTEHLEQIDQYKANLQDVLNRSQFVLMVPILLNSVETLSRMVILAQYGDRPSNAPRIRRIGDYFRNLHSRIAAPNNRQASQMNQPDRAKQMASKIEPCLNFVLGKLAEPVPMEELSKIDEELNNLIDNSTTRL</sequence>
<feature type="transmembrane region" description="Helical" evidence="1">
    <location>
        <begin position="12"/>
        <end position="35"/>
    </location>
</feature>
<evidence type="ECO:0000313" key="2">
    <source>
        <dbReference type="EMBL" id="VIP00610.1"/>
    </source>
</evidence>
<evidence type="ECO:0000256" key="1">
    <source>
        <dbReference type="SAM" id="Phobius"/>
    </source>
</evidence>
<dbReference type="Proteomes" id="UP000464378">
    <property type="component" value="Chromosome"/>
</dbReference>
<keyword evidence="1" id="KW-1133">Transmembrane helix</keyword>
<feature type="transmembrane region" description="Helical" evidence="1">
    <location>
        <begin position="55"/>
        <end position="76"/>
    </location>
</feature>
<dbReference type="EMBL" id="LR593887">
    <property type="protein sequence ID" value="VTR96638.1"/>
    <property type="molecule type" value="Genomic_DNA"/>
</dbReference>
<dbReference type="AlphaFoldDB" id="A0A6C2YGG3"/>
<keyword evidence="3" id="KW-1185">Reference proteome</keyword>
<accession>A0A6C2YGG3</accession>
<name>A0A6C2YGG3_9BACT</name>
<dbReference type="KEGG" id="tim:GMBLW1_33500"/>
<gene>
    <name evidence="2" type="ORF">GMBLW1_33500</name>
</gene>
<keyword evidence="1" id="KW-0472">Membrane</keyword>